<keyword evidence="3" id="KW-1185">Reference proteome</keyword>
<feature type="region of interest" description="Disordered" evidence="1">
    <location>
        <begin position="346"/>
        <end position="373"/>
    </location>
</feature>
<reference evidence="2" key="1">
    <citation type="journal article" date="2020" name="Stud. Mycol.">
        <title>101 Dothideomycetes genomes: a test case for predicting lifestyles and emergence of pathogens.</title>
        <authorList>
            <person name="Haridas S."/>
            <person name="Albert R."/>
            <person name="Binder M."/>
            <person name="Bloem J."/>
            <person name="Labutti K."/>
            <person name="Salamov A."/>
            <person name="Andreopoulos B."/>
            <person name="Baker S."/>
            <person name="Barry K."/>
            <person name="Bills G."/>
            <person name="Bluhm B."/>
            <person name="Cannon C."/>
            <person name="Castanera R."/>
            <person name="Culley D."/>
            <person name="Daum C."/>
            <person name="Ezra D."/>
            <person name="Gonzalez J."/>
            <person name="Henrissat B."/>
            <person name="Kuo A."/>
            <person name="Liang C."/>
            <person name="Lipzen A."/>
            <person name="Lutzoni F."/>
            <person name="Magnuson J."/>
            <person name="Mondo S."/>
            <person name="Nolan M."/>
            <person name="Ohm R."/>
            <person name="Pangilinan J."/>
            <person name="Park H.-J."/>
            <person name="Ramirez L."/>
            <person name="Alfaro M."/>
            <person name="Sun H."/>
            <person name="Tritt A."/>
            <person name="Yoshinaga Y."/>
            <person name="Zwiers L.-H."/>
            <person name="Turgeon B."/>
            <person name="Goodwin S."/>
            <person name="Spatafora J."/>
            <person name="Crous P."/>
            <person name="Grigoriev I."/>
        </authorList>
    </citation>
    <scope>NUCLEOTIDE SEQUENCE</scope>
    <source>
        <strain evidence="2">CBS 119925</strain>
    </source>
</reference>
<protein>
    <submittedName>
        <fullName evidence="2">Uncharacterized protein</fullName>
    </submittedName>
</protein>
<gene>
    <name evidence="2" type="ORF">M011DRAFT_455462</name>
</gene>
<dbReference type="Proteomes" id="UP000799440">
    <property type="component" value="Unassembled WGS sequence"/>
</dbReference>
<dbReference type="AlphaFoldDB" id="A0A6A6VNY5"/>
<evidence type="ECO:0000313" key="3">
    <source>
        <dbReference type="Proteomes" id="UP000799440"/>
    </source>
</evidence>
<evidence type="ECO:0000256" key="1">
    <source>
        <dbReference type="SAM" id="MobiDB-lite"/>
    </source>
</evidence>
<feature type="compositionally biased region" description="Basic and acidic residues" evidence="1">
    <location>
        <begin position="146"/>
        <end position="155"/>
    </location>
</feature>
<evidence type="ECO:0000313" key="2">
    <source>
        <dbReference type="EMBL" id="KAF2751466.1"/>
    </source>
</evidence>
<feature type="region of interest" description="Disordered" evidence="1">
    <location>
        <begin position="115"/>
        <end position="155"/>
    </location>
</feature>
<organism evidence="2 3">
    <name type="scientific">Sporormia fimetaria CBS 119925</name>
    <dbReference type="NCBI Taxonomy" id="1340428"/>
    <lineage>
        <taxon>Eukaryota</taxon>
        <taxon>Fungi</taxon>
        <taxon>Dikarya</taxon>
        <taxon>Ascomycota</taxon>
        <taxon>Pezizomycotina</taxon>
        <taxon>Dothideomycetes</taxon>
        <taxon>Pleosporomycetidae</taxon>
        <taxon>Pleosporales</taxon>
        <taxon>Sporormiaceae</taxon>
        <taxon>Sporormia</taxon>
    </lineage>
</organism>
<feature type="compositionally biased region" description="Polar residues" evidence="1">
    <location>
        <begin position="1"/>
        <end position="22"/>
    </location>
</feature>
<feature type="compositionally biased region" description="Basic and acidic residues" evidence="1">
    <location>
        <begin position="123"/>
        <end position="137"/>
    </location>
</feature>
<feature type="region of interest" description="Disordered" evidence="1">
    <location>
        <begin position="399"/>
        <end position="419"/>
    </location>
</feature>
<feature type="region of interest" description="Disordered" evidence="1">
    <location>
        <begin position="1"/>
        <end position="43"/>
    </location>
</feature>
<dbReference type="EMBL" id="MU006562">
    <property type="protein sequence ID" value="KAF2751466.1"/>
    <property type="molecule type" value="Genomic_DNA"/>
</dbReference>
<feature type="compositionally biased region" description="Acidic residues" evidence="1">
    <location>
        <begin position="346"/>
        <end position="355"/>
    </location>
</feature>
<name>A0A6A6VNY5_9PLEO</name>
<feature type="compositionally biased region" description="Basic and acidic residues" evidence="1">
    <location>
        <begin position="27"/>
        <end position="36"/>
    </location>
</feature>
<sequence>MPNFTRSLSTFNRKSTRIATNRKSARKAADNRKATHEQANQQANDLLDRYSDFMIEHSDLLRNSPHRAGDIDADEQLDMESPVMVDFADAGLDEVTNASSRGEWVESISFSSLDDVTESSTSSHEDSDAKEGDETHYTRLPTSDIDSDRDSSGPEDYHIRAFEAELAAAGIELPSRNLDVLFDADEVISHLPALPKAMMGPRTTEQLYRWMQVSGIVEMVLKGRVRGLYDDEGQISSVTLLGIQRPGSGVAAGDEVRSGSLLERRAGVIRRLVASSEDEEVGDEQASADDMQGILEISIGDRLVPQIDSPVEPQGYTFFDTTQNRQVGYTALNVLMNDVQQRWEGDDLTDDEGLSESELKGPANSPASMKSDASISFEGLQGSVTRLTSHDAEFLDGEFSEDESAELKGPAKSPTSMTSDASISFEGLYGSVTRLALHNPDFLDGEFSEDESIDFPGCRGEVLELVHRRRNLLDDEFSDLDDDLVEHPVLGGDWIHCEEECDGAGCPRADSPVIETFEGC</sequence>
<proteinExistence type="predicted"/>
<accession>A0A6A6VNY5</accession>